<evidence type="ECO:0000313" key="2">
    <source>
        <dbReference type="Proteomes" id="UP000195787"/>
    </source>
</evidence>
<evidence type="ECO:0000313" key="1">
    <source>
        <dbReference type="EMBL" id="SJM59881.1"/>
    </source>
</evidence>
<reference evidence="1 2" key="1">
    <citation type="submission" date="2017-02" db="EMBL/GenBank/DDBJ databases">
        <authorList>
            <person name="Peterson S.W."/>
        </authorList>
    </citation>
    <scope>NUCLEOTIDE SEQUENCE [LARGE SCALE GENOMIC DNA]</scope>
    <source>
        <strain evidence="1 2">LMG 22410</strain>
    </source>
</reference>
<gene>
    <name evidence="1" type="ORF">CZ674_06815</name>
</gene>
<sequence>MLDRHGHGGRRTVHDLGFPRAGVDEWRVGVSRWLCRGSSRTG</sequence>
<dbReference type="AlphaFoldDB" id="A0A1R4FVL4"/>
<proteinExistence type="predicted"/>
<dbReference type="EMBL" id="FUHU01000028">
    <property type="protein sequence ID" value="SJM59881.1"/>
    <property type="molecule type" value="Genomic_DNA"/>
</dbReference>
<accession>A0A1R4FVL4</accession>
<keyword evidence="2" id="KW-1185">Reference proteome</keyword>
<dbReference type="Proteomes" id="UP000195787">
    <property type="component" value="Unassembled WGS sequence"/>
</dbReference>
<protein>
    <submittedName>
        <fullName evidence="1">Uncharacterized protein</fullName>
    </submittedName>
</protein>
<name>A0A1R4FVL4_9MICO</name>
<organism evidence="1 2">
    <name type="scientific">Agrococcus casei LMG 22410</name>
    <dbReference type="NCBI Taxonomy" id="1255656"/>
    <lineage>
        <taxon>Bacteria</taxon>
        <taxon>Bacillati</taxon>
        <taxon>Actinomycetota</taxon>
        <taxon>Actinomycetes</taxon>
        <taxon>Micrococcales</taxon>
        <taxon>Microbacteriaceae</taxon>
        <taxon>Agrococcus</taxon>
    </lineage>
</organism>